<dbReference type="AlphaFoldDB" id="A0A388M443"/>
<dbReference type="EMBL" id="BFEA01000732">
    <property type="protein sequence ID" value="GBG89358.1"/>
    <property type="molecule type" value="Genomic_DNA"/>
</dbReference>
<evidence type="ECO:0000256" key="1">
    <source>
        <dbReference type="SAM" id="MobiDB-lite"/>
    </source>
</evidence>
<comment type="caution">
    <text evidence="2">The sequence shown here is derived from an EMBL/GenBank/DDBJ whole genome shotgun (WGS) entry which is preliminary data.</text>
</comment>
<reference evidence="2 3" key="1">
    <citation type="journal article" date="2018" name="Cell">
        <title>The Chara Genome: Secondary Complexity and Implications for Plant Terrestrialization.</title>
        <authorList>
            <person name="Nishiyama T."/>
            <person name="Sakayama H."/>
            <person name="Vries J.D."/>
            <person name="Buschmann H."/>
            <person name="Saint-Marcoux D."/>
            <person name="Ullrich K.K."/>
            <person name="Haas F.B."/>
            <person name="Vanderstraeten L."/>
            <person name="Becker D."/>
            <person name="Lang D."/>
            <person name="Vosolsobe S."/>
            <person name="Rombauts S."/>
            <person name="Wilhelmsson P.K.I."/>
            <person name="Janitza P."/>
            <person name="Kern R."/>
            <person name="Heyl A."/>
            <person name="Rumpler F."/>
            <person name="Villalobos L.I.A.C."/>
            <person name="Clay J.M."/>
            <person name="Skokan R."/>
            <person name="Toyoda A."/>
            <person name="Suzuki Y."/>
            <person name="Kagoshima H."/>
            <person name="Schijlen E."/>
            <person name="Tajeshwar N."/>
            <person name="Catarino B."/>
            <person name="Hetherington A.J."/>
            <person name="Saltykova A."/>
            <person name="Bonnot C."/>
            <person name="Breuninger H."/>
            <person name="Symeonidi A."/>
            <person name="Radhakrishnan G.V."/>
            <person name="Van Nieuwerburgh F."/>
            <person name="Deforce D."/>
            <person name="Chang C."/>
            <person name="Karol K.G."/>
            <person name="Hedrich R."/>
            <person name="Ulvskov P."/>
            <person name="Glockner G."/>
            <person name="Delwiche C.F."/>
            <person name="Petrasek J."/>
            <person name="Van de Peer Y."/>
            <person name="Friml J."/>
            <person name="Beilby M."/>
            <person name="Dolan L."/>
            <person name="Kohara Y."/>
            <person name="Sugano S."/>
            <person name="Fujiyama A."/>
            <person name="Delaux P.-M."/>
            <person name="Quint M."/>
            <person name="TheiBen G."/>
            <person name="Hagemann M."/>
            <person name="Harholt J."/>
            <person name="Dunand C."/>
            <person name="Zachgo S."/>
            <person name="Langdale J."/>
            <person name="Maumus F."/>
            <person name="Straeten D.V.D."/>
            <person name="Gould S.B."/>
            <person name="Rensing S.A."/>
        </authorList>
    </citation>
    <scope>NUCLEOTIDE SEQUENCE [LARGE SCALE GENOMIC DNA]</scope>
    <source>
        <strain evidence="2 3">S276</strain>
    </source>
</reference>
<organism evidence="2 3">
    <name type="scientific">Chara braunii</name>
    <name type="common">Braun's stonewort</name>
    <dbReference type="NCBI Taxonomy" id="69332"/>
    <lineage>
        <taxon>Eukaryota</taxon>
        <taxon>Viridiplantae</taxon>
        <taxon>Streptophyta</taxon>
        <taxon>Charophyceae</taxon>
        <taxon>Charales</taxon>
        <taxon>Characeae</taxon>
        <taxon>Chara</taxon>
    </lineage>
</organism>
<protein>
    <recommendedName>
        <fullName evidence="4">CCHC-type domain-containing protein</fullName>
    </recommendedName>
</protein>
<accession>A0A388M443</accession>
<dbReference type="GO" id="GO:0003676">
    <property type="term" value="F:nucleic acid binding"/>
    <property type="evidence" value="ECO:0007669"/>
    <property type="project" value="InterPro"/>
</dbReference>
<sequence>MTQDEDESVRAFGKRFQKISDVLMKKGKISEVERCTIFIGHLSKDRQKSILRDLLRDKLDFPEVPKLAIKAEANDYKDLAWRGMRRRDFSLYKEYATDRCPDFKNYPWSEKNEAVAEEVKEIRDMVKGLTRQVTQIVTSTEATTYRDKLRGPYSLRWDRRNTDSWNSVEDRNPRTLTDYRARERERDDEPWRRRDDEIDRDRRARETYGRARRLDDYSRSPRYEADGGRADSRGRWESDQGRRDGYRDDRYERTDRDGYRGGRYERGNRDGDRRDDSHGWYDRGGYARAQHDDSRGWYDRGDRRDESRGRYDHGDRRNDSRGRYEQGGSGGDRCNNSRGRNERGGYGASTDPYPKSPDARAAKGSTSRSADDKSRTPRNSCVYCRGDDHIKRDCPDLKRAIDKGLVVLDDRKYVK</sequence>
<gene>
    <name evidence="2" type="ORF">CBR_g49068</name>
</gene>
<dbReference type="Proteomes" id="UP000265515">
    <property type="component" value="Unassembled WGS sequence"/>
</dbReference>
<dbReference type="InterPro" id="IPR036875">
    <property type="entry name" value="Znf_CCHC_sf"/>
</dbReference>
<proteinExistence type="predicted"/>
<dbReference type="GO" id="GO:0008270">
    <property type="term" value="F:zinc ion binding"/>
    <property type="evidence" value="ECO:0007669"/>
    <property type="project" value="InterPro"/>
</dbReference>
<dbReference type="Gene3D" id="4.10.60.10">
    <property type="entry name" value="Zinc finger, CCHC-type"/>
    <property type="match status" value="1"/>
</dbReference>
<evidence type="ECO:0008006" key="4">
    <source>
        <dbReference type="Google" id="ProtNLM"/>
    </source>
</evidence>
<dbReference type="OrthoDB" id="3863715at2759"/>
<dbReference type="Gramene" id="GBG89358">
    <property type="protein sequence ID" value="GBG89358"/>
    <property type="gene ID" value="CBR_g49068"/>
</dbReference>
<dbReference type="SUPFAM" id="SSF57756">
    <property type="entry name" value="Retrovirus zinc finger-like domains"/>
    <property type="match status" value="1"/>
</dbReference>
<feature type="compositionally biased region" description="Basic and acidic residues" evidence="1">
    <location>
        <begin position="289"/>
        <end position="324"/>
    </location>
</feature>
<feature type="compositionally biased region" description="Basic and acidic residues" evidence="1">
    <location>
        <begin position="219"/>
        <end position="281"/>
    </location>
</feature>
<name>A0A388M443_CHABU</name>
<feature type="region of interest" description="Disordered" evidence="1">
    <location>
        <begin position="219"/>
        <end position="382"/>
    </location>
</feature>
<evidence type="ECO:0000313" key="3">
    <source>
        <dbReference type="Proteomes" id="UP000265515"/>
    </source>
</evidence>
<evidence type="ECO:0000313" key="2">
    <source>
        <dbReference type="EMBL" id="GBG89358.1"/>
    </source>
</evidence>
<keyword evidence="3" id="KW-1185">Reference proteome</keyword>